<feature type="compositionally biased region" description="Low complexity" evidence="6">
    <location>
        <begin position="150"/>
        <end position="160"/>
    </location>
</feature>
<evidence type="ECO:0000313" key="9">
    <source>
        <dbReference type="Proteomes" id="UP000424527"/>
    </source>
</evidence>
<evidence type="ECO:0000256" key="3">
    <source>
        <dbReference type="ARBA" id="ARBA00022729"/>
    </source>
</evidence>
<comment type="subcellular location">
    <subcellularLocation>
        <location evidence="1">Virion</location>
    </subcellularLocation>
</comment>
<keyword evidence="9" id="KW-1185">Reference proteome</keyword>
<dbReference type="SUPFAM" id="SSF57535">
    <property type="entry name" value="Complement control module/SCR domain"/>
    <property type="match status" value="2"/>
</dbReference>
<dbReference type="SMART" id="SM00032">
    <property type="entry name" value="CCP"/>
    <property type="match status" value="2"/>
</dbReference>
<dbReference type="PANTHER" id="PTHR45785">
    <property type="entry name" value="COMPLEMENT FACTOR H-RELATED"/>
    <property type="match status" value="1"/>
</dbReference>
<dbReference type="Pfam" id="PF00084">
    <property type="entry name" value="Sushi"/>
    <property type="match status" value="2"/>
</dbReference>
<dbReference type="PANTHER" id="PTHR45785:SF2">
    <property type="entry name" value="COMPLEMENT FACTOR H-RELATED"/>
    <property type="match status" value="1"/>
</dbReference>
<dbReference type="Proteomes" id="UP000424527">
    <property type="component" value="Unassembled WGS sequence"/>
</dbReference>
<evidence type="ECO:0000259" key="7">
    <source>
        <dbReference type="PROSITE" id="PS50923"/>
    </source>
</evidence>
<gene>
    <name evidence="8" type="ORF">D5F01_LYC10784</name>
</gene>
<comment type="caution">
    <text evidence="5">Lacks conserved residue(s) required for the propagation of feature annotation.</text>
</comment>
<dbReference type="AlphaFoldDB" id="A0A6G0II48"/>
<keyword evidence="2 5" id="KW-0768">Sushi</keyword>
<proteinExistence type="predicted"/>
<keyword evidence="4 5" id="KW-1015">Disulfide bond</keyword>
<dbReference type="InterPro" id="IPR035976">
    <property type="entry name" value="Sushi/SCR/CCP_sf"/>
</dbReference>
<dbReference type="CDD" id="cd00033">
    <property type="entry name" value="CCP"/>
    <property type="match status" value="2"/>
</dbReference>
<dbReference type="Gene3D" id="2.10.70.10">
    <property type="entry name" value="Complement Module, domain 1"/>
    <property type="match status" value="2"/>
</dbReference>
<evidence type="ECO:0000313" key="8">
    <source>
        <dbReference type="EMBL" id="KAE8291189.1"/>
    </source>
</evidence>
<accession>A0A6G0II48</accession>
<reference evidence="8 9" key="1">
    <citation type="submission" date="2019-07" db="EMBL/GenBank/DDBJ databases">
        <title>Chromosome genome assembly for large yellow croaker.</title>
        <authorList>
            <person name="Xiao S."/>
        </authorList>
    </citation>
    <scope>NUCLEOTIDE SEQUENCE [LARGE SCALE GENOMIC DNA]</scope>
    <source>
        <strain evidence="8">JMULYC20181020</strain>
        <tissue evidence="8">Muscle</tissue>
    </source>
</reference>
<evidence type="ECO:0000256" key="5">
    <source>
        <dbReference type="PROSITE-ProRule" id="PRU00302"/>
    </source>
</evidence>
<dbReference type="InterPro" id="IPR051503">
    <property type="entry name" value="ComplSys_Reg/VirEntry_Med"/>
</dbReference>
<evidence type="ECO:0000256" key="6">
    <source>
        <dbReference type="SAM" id="MobiDB-lite"/>
    </source>
</evidence>
<name>A0A6G0II48_LARCR</name>
<feature type="domain" description="Sushi" evidence="7">
    <location>
        <begin position="185"/>
        <end position="238"/>
    </location>
</feature>
<evidence type="ECO:0000256" key="4">
    <source>
        <dbReference type="ARBA" id="ARBA00023157"/>
    </source>
</evidence>
<sequence>MIASSIHPISTNRLLSGTGAEINVMLTSEQQHNVTEHYTRKVQLSLVMPPDWIMVILSLNNTYDKACFAPTIPNANYTKNQDGWYEEGYKIRITCDTGYEPKNNDATAICTNGTWSSVPVCEKSIFACGRGTEAGTGSTVEGTDRETRPSTRGTSDSGTPSTGGGSSTSSFLNGRDSTPLMTTVNNCGAYPVVPNSVAVKESEYILKYQCNNYYKHDGPETVMCHSDGSWSELPVCKEAFCTLNPGRYVVHGTTVFIEVAATSQQSISGITDNNSQLVDEMNMTREFATGCWTNNKGQV</sequence>
<dbReference type="PROSITE" id="PS50923">
    <property type="entry name" value="SUSHI"/>
    <property type="match status" value="2"/>
</dbReference>
<feature type="disulfide bond" evidence="5">
    <location>
        <begin position="67"/>
        <end position="110"/>
    </location>
</feature>
<evidence type="ECO:0000256" key="2">
    <source>
        <dbReference type="ARBA" id="ARBA00022659"/>
    </source>
</evidence>
<comment type="caution">
    <text evidence="8">The sequence shown here is derived from an EMBL/GenBank/DDBJ whole genome shotgun (WGS) entry which is preliminary data.</text>
</comment>
<dbReference type="InterPro" id="IPR000436">
    <property type="entry name" value="Sushi_SCR_CCP_dom"/>
</dbReference>
<protein>
    <recommendedName>
        <fullName evidence="7">Sushi domain-containing protein</fullName>
    </recommendedName>
</protein>
<organism evidence="8 9">
    <name type="scientific">Larimichthys crocea</name>
    <name type="common">Large yellow croaker</name>
    <name type="synonym">Pseudosciaena crocea</name>
    <dbReference type="NCBI Taxonomy" id="215358"/>
    <lineage>
        <taxon>Eukaryota</taxon>
        <taxon>Metazoa</taxon>
        <taxon>Chordata</taxon>
        <taxon>Craniata</taxon>
        <taxon>Vertebrata</taxon>
        <taxon>Euteleostomi</taxon>
        <taxon>Actinopterygii</taxon>
        <taxon>Neopterygii</taxon>
        <taxon>Teleostei</taxon>
        <taxon>Neoteleostei</taxon>
        <taxon>Acanthomorphata</taxon>
        <taxon>Eupercaria</taxon>
        <taxon>Sciaenidae</taxon>
        <taxon>Larimichthys</taxon>
    </lineage>
</organism>
<feature type="region of interest" description="Disordered" evidence="6">
    <location>
        <begin position="133"/>
        <end position="175"/>
    </location>
</feature>
<feature type="domain" description="Sushi" evidence="7">
    <location>
        <begin position="65"/>
        <end position="123"/>
    </location>
</feature>
<keyword evidence="3" id="KW-0732">Signal</keyword>
<evidence type="ECO:0000256" key="1">
    <source>
        <dbReference type="ARBA" id="ARBA00004328"/>
    </source>
</evidence>
<dbReference type="EMBL" id="REGW02000010">
    <property type="protein sequence ID" value="KAE8291189.1"/>
    <property type="molecule type" value="Genomic_DNA"/>
</dbReference>